<reference evidence="1" key="1">
    <citation type="submission" date="2021-06" db="EMBL/GenBank/DDBJ databases">
        <authorList>
            <person name="Kallberg Y."/>
            <person name="Tangrot J."/>
            <person name="Rosling A."/>
        </authorList>
    </citation>
    <scope>NUCLEOTIDE SEQUENCE</scope>
    <source>
        <strain evidence="1">MA461A</strain>
    </source>
</reference>
<evidence type="ECO:0000313" key="1">
    <source>
        <dbReference type="EMBL" id="CAG8841081.1"/>
    </source>
</evidence>
<sequence length="89" mass="10417">KLLSKTDSDINNNSFEDKVDFIDQIDYMNEIDYEDMSETEASTSTLTKKPSIVQKNLPKRKKVDHKLEAEFGNILIDLHLYQIKLHMEN</sequence>
<organism evidence="1 2">
    <name type="scientific">Racocetra persica</name>
    <dbReference type="NCBI Taxonomy" id="160502"/>
    <lineage>
        <taxon>Eukaryota</taxon>
        <taxon>Fungi</taxon>
        <taxon>Fungi incertae sedis</taxon>
        <taxon>Mucoromycota</taxon>
        <taxon>Glomeromycotina</taxon>
        <taxon>Glomeromycetes</taxon>
        <taxon>Diversisporales</taxon>
        <taxon>Gigasporaceae</taxon>
        <taxon>Racocetra</taxon>
    </lineage>
</organism>
<name>A0ACA9SK68_9GLOM</name>
<dbReference type="Proteomes" id="UP000789920">
    <property type="component" value="Unassembled WGS sequence"/>
</dbReference>
<dbReference type="EMBL" id="CAJVQC010128927">
    <property type="protein sequence ID" value="CAG8841081.1"/>
    <property type="molecule type" value="Genomic_DNA"/>
</dbReference>
<proteinExistence type="predicted"/>
<keyword evidence="2" id="KW-1185">Reference proteome</keyword>
<gene>
    <name evidence="1" type="ORF">RPERSI_LOCUS31714</name>
</gene>
<accession>A0ACA9SK68</accession>
<comment type="caution">
    <text evidence="1">The sequence shown here is derived from an EMBL/GenBank/DDBJ whole genome shotgun (WGS) entry which is preliminary data.</text>
</comment>
<protein>
    <submittedName>
        <fullName evidence="1">20524_t:CDS:1</fullName>
    </submittedName>
</protein>
<feature type="non-terminal residue" evidence="1">
    <location>
        <position position="1"/>
    </location>
</feature>
<evidence type="ECO:0000313" key="2">
    <source>
        <dbReference type="Proteomes" id="UP000789920"/>
    </source>
</evidence>
<feature type="non-terminal residue" evidence="1">
    <location>
        <position position="89"/>
    </location>
</feature>